<evidence type="ECO:0000313" key="1">
    <source>
        <dbReference type="EMBL" id="PHX56590.1"/>
    </source>
</evidence>
<dbReference type="Gene3D" id="3.30.160.250">
    <property type="match status" value="1"/>
</dbReference>
<protein>
    <recommendedName>
        <fullName evidence="3">Type II toxin-antitoxin system HicB family antitoxin</fullName>
    </recommendedName>
</protein>
<gene>
    <name evidence="1" type="ORF">CP500_004430</name>
</gene>
<comment type="caution">
    <text evidence="1">The sequence shown here is derived from an EMBL/GenBank/DDBJ whole genome shotgun (WGS) entry which is preliminary data.</text>
</comment>
<keyword evidence="2" id="KW-1185">Reference proteome</keyword>
<evidence type="ECO:0008006" key="3">
    <source>
        <dbReference type="Google" id="ProtNLM"/>
    </source>
</evidence>
<dbReference type="Pfam" id="PF21748">
    <property type="entry name" value="UPF0150"/>
    <property type="match status" value="1"/>
</dbReference>
<dbReference type="Proteomes" id="UP000226442">
    <property type="component" value="Unassembled WGS sequence"/>
</dbReference>
<organism evidence="1 2">
    <name type="scientific">Tychonema bourrellyi FEM_GT703</name>
    <dbReference type="NCBI Taxonomy" id="2040638"/>
    <lineage>
        <taxon>Bacteria</taxon>
        <taxon>Bacillati</taxon>
        <taxon>Cyanobacteriota</taxon>
        <taxon>Cyanophyceae</taxon>
        <taxon>Oscillatoriophycideae</taxon>
        <taxon>Oscillatoriales</taxon>
        <taxon>Microcoleaceae</taxon>
        <taxon>Tychonema</taxon>
    </lineage>
</organism>
<accession>A0A2G4F4A5</accession>
<proteinExistence type="predicted"/>
<dbReference type="OrthoDB" id="7068289at2"/>
<sequence>MIQKYFQNAMQAAHYEMLEDQVGFYGSIPGAAGVWATGSTLEECRSELLEVLEEWVLLGIAMGHELPEFDGAILKVESVA</sequence>
<dbReference type="RefSeq" id="WP_096829817.1">
    <property type="nucleotide sequence ID" value="NZ_NXIB02000016.1"/>
</dbReference>
<reference evidence="1" key="1">
    <citation type="submission" date="2017-10" db="EMBL/GenBank/DDBJ databases">
        <title>Draft genome sequence of the planktic cyanobacteria Tychonema bourrellyi isolated from alpine lentic freshwater.</title>
        <authorList>
            <person name="Tett A."/>
            <person name="Armanini F."/>
            <person name="Asnicar F."/>
            <person name="Boscaini A."/>
            <person name="Pasolli E."/>
            <person name="Zolfo M."/>
            <person name="Donati C."/>
            <person name="Salmaso N."/>
            <person name="Segata N."/>
        </authorList>
    </citation>
    <scope>NUCLEOTIDE SEQUENCE</scope>
    <source>
        <strain evidence="1">FEM_GT703</strain>
    </source>
</reference>
<dbReference type="InterPro" id="IPR035069">
    <property type="entry name" value="TTHA1013/TTHA0281-like"/>
</dbReference>
<dbReference type="AlphaFoldDB" id="A0A2G4F4A5"/>
<dbReference type="InterPro" id="IPR049389">
    <property type="entry name" value="TTHA0281-like"/>
</dbReference>
<name>A0A2G4F4A5_9CYAN</name>
<evidence type="ECO:0000313" key="2">
    <source>
        <dbReference type="Proteomes" id="UP000226442"/>
    </source>
</evidence>
<dbReference type="SUPFAM" id="SSF143100">
    <property type="entry name" value="TTHA1013/TTHA0281-like"/>
    <property type="match status" value="1"/>
</dbReference>
<dbReference type="EMBL" id="NXIB02000016">
    <property type="protein sequence ID" value="PHX56590.1"/>
    <property type="molecule type" value="Genomic_DNA"/>
</dbReference>